<evidence type="ECO:0000313" key="2">
    <source>
        <dbReference type="EMBL" id="GGZ56419.1"/>
    </source>
</evidence>
<gene>
    <name evidence="2" type="ORF">GCM10010387_58030</name>
</gene>
<protein>
    <submittedName>
        <fullName evidence="2">Uncharacterized protein</fullName>
    </submittedName>
</protein>
<keyword evidence="1" id="KW-0472">Membrane</keyword>
<keyword evidence="1" id="KW-1133">Transmembrane helix</keyword>
<feature type="transmembrane region" description="Helical" evidence="1">
    <location>
        <begin position="28"/>
        <end position="49"/>
    </location>
</feature>
<organism evidence="2 3">
    <name type="scientific">Streptomyces inusitatus</name>
    <dbReference type="NCBI Taxonomy" id="68221"/>
    <lineage>
        <taxon>Bacteria</taxon>
        <taxon>Bacillati</taxon>
        <taxon>Actinomycetota</taxon>
        <taxon>Actinomycetes</taxon>
        <taxon>Kitasatosporales</taxon>
        <taxon>Streptomycetaceae</taxon>
        <taxon>Streptomyces</taxon>
    </lineage>
</organism>
<keyword evidence="1" id="KW-0812">Transmembrane</keyword>
<proteinExistence type="predicted"/>
<dbReference type="RefSeq" id="WP_190126221.1">
    <property type="nucleotide sequence ID" value="NZ_BMWG01000025.1"/>
</dbReference>
<sequence length="131" mass="13577">MAFLAVGTAVVFTDAVYAAVLYGPSPAARRIPVVGVLFTVAATVGFVLWTRSAEGLLLGTVVGLAEMCRLIGLLRDCADEGAPLSVPTDLAAYRIVQGSLTNALKLRARRGADRAGAGSGRDADHECDQCV</sequence>
<keyword evidence="3" id="KW-1185">Reference proteome</keyword>
<name>A0A918QMU0_9ACTN</name>
<accession>A0A918QMU0</accession>
<evidence type="ECO:0000313" key="3">
    <source>
        <dbReference type="Proteomes" id="UP000630936"/>
    </source>
</evidence>
<reference evidence="2" key="1">
    <citation type="journal article" date="2014" name="Int. J. Syst. Evol. Microbiol.">
        <title>Complete genome sequence of Corynebacterium casei LMG S-19264T (=DSM 44701T), isolated from a smear-ripened cheese.</title>
        <authorList>
            <consortium name="US DOE Joint Genome Institute (JGI-PGF)"/>
            <person name="Walter F."/>
            <person name="Albersmeier A."/>
            <person name="Kalinowski J."/>
            <person name="Ruckert C."/>
        </authorList>
    </citation>
    <scope>NUCLEOTIDE SEQUENCE</scope>
    <source>
        <strain evidence="2">JCM 4988</strain>
    </source>
</reference>
<evidence type="ECO:0000256" key="1">
    <source>
        <dbReference type="SAM" id="Phobius"/>
    </source>
</evidence>
<dbReference type="Proteomes" id="UP000630936">
    <property type="component" value="Unassembled WGS sequence"/>
</dbReference>
<dbReference type="AlphaFoldDB" id="A0A918QMU0"/>
<comment type="caution">
    <text evidence="2">The sequence shown here is derived from an EMBL/GenBank/DDBJ whole genome shotgun (WGS) entry which is preliminary data.</text>
</comment>
<reference evidence="2" key="2">
    <citation type="submission" date="2020-09" db="EMBL/GenBank/DDBJ databases">
        <authorList>
            <person name="Sun Q."/>
            <person name="Ohkuma M."/>
        </authorList>
    </citation>
    <scope>NUCLEOTIDE SEQUENCE</scope>
    <source>
        <strain evidence="2">JCM 4988</strain>
    </source>
</reference>
<dbReference type="EMBL" id="BMWG01000025">
    <property type="protein sequence ID" value="GGZ56419.1"/>
    <property type="molecule type" value="Genomic_DNA"/>
</dbReference>